<evidence type="ECO:0000313" key="2">
    <source>
        <dbReference type="Proteomes" id="UP000184287"/>
    </source>
</evidence>
<dbReference type="STRING" id="288992.SAMN04488522_108139"/>
<proteinExistence type="predicted"/>
<dbReference type="OrthoDB" id="760159at2"/>
<gene>
    <name evidence="1" type="ORF">SAMN04488522_108139</name>
</gene>
<accession>A0A1M5NGV0</accession>
<dbReference type="RefSeq" id="WP_073238036.1">
    <property type="nucleotide sequence ID" value="NZ_FQUQ01000008.1"/>
</dbReference>
<organism evidence="1 2">
    <name type="scientific">Pedobacter caeni</name>
    <dbReference type="NCBI Taxonomy" id="288992"/>
    <lineage>
        <taxon>Bacteria</taxon>
        <taxon>Pseudomonadati</taxon>
        <taxon>Bacteroidota</taxon>
        <taxon>Sphingobacteriia</taxon>
        <taxon>Sphingobacteriales</taxon>
        <taxon>Sphingobacteriaceae</taxon>
        <taxon>Pedobacter</taxon>
    </lineage>
</organism>
<evidence type="ECO:0000313" key="1">
    <source>
        <dbReference type="EMBL" id="SHG88748.1"/>
    </source>
</evidence>
<reference evidence="2" key="1">
    <citation type="submission" date="2016-11" db="EMBL/GenBank/DDBJ databases">
        <authorList>
            <person name="Varghese N."/>
            <person name="Submissions S."/>
        </authorList>
    </citation>
    <scope>NUCLEOTIDE SEQUENCE [LARGE SCALE GENOMIC DNA]</scope>
    <source>
        <strain evidence="2">DSM 16990</strain>
    </source>
</reference>
<dbReference type="EMBL" id="FQUQ01000008">
    <property type="protein sequence ID" value="SHG88748.1"/>
    <property type="molecule type" value="Genomic_DNA"/>
</dbReference>
<sequence length="179" mass="20064">MKRILIAGMLLVSLTGCGAFKNPREGSIVPISSSNYHLINGKYTARTDTSTSSNDFNLWSCLSRQPMEKTLLLKDLSIDLKMMNKKRLKATLFSGGIEIEQRIFKGKLRKGYFRLSDKTNLTGIPPIYWAVFSEKTRIGKSAKGTLILENVSSRGGMFLFFAASSPDHYLTIDFNPIKE</sequence>
<name>A0A1M5NGV0_9SPHI</name>
<protein>
    <submittedName>
        <fullName evidence="1">Uncharacterized protein</fullName>
    </submittedName>
</protein>
<dbReference type="AlphaFoldDB" id="A0A1M5NGV0"/>
<keyword evidence="2" id="KW-1185">Reference proteome</keyword>
<dbReference type="Proteomes" id="UP000184287">
    <property type="component" value="Unassembled WGS sequence"/>
</dbReference>
<dbReference type="PROSITE" id="PS51257">
    <property type="entry name" value="PROKAR_LIPOPROTEIN"/>
    <property type="match status" value="1"/>
</dbReference>